<sequence>MYKLVSFTTLELFDKIWATPVLKLAQEIGVSDVGLSKACRKAGIPLPSRGYWAKQPAKRPAKPKPPMETVQISFKVLDRTLLPPQKPAAVKTSLQSFLPVVPQTLNDPHLLVVKWLKHAQSAKTHEGHLALEKMPVLDTRISLAQVDRSALILDTLIKASEALGHRWTIGVHDKTTVQIGAEKFTLQLTERLTKLALPPPPPTPRKPGTPWTPNFSSLRAPSFEWIPTGQLSLQVEADTLHGTRKNWADTKAKRLEKRLGSIVEGFALIAESITAARIRREEQQNARRIEEEVRLQRVRHDESQRRLRRDLVSNMEYWQRSLQLRAFIEATCKANAGSPAHVQQQTALWAAWATAQADKLDPIQANIGSVVNLTTKVEDWFTGHSTIRGVNDWWDE</sequence>
<dbReference type="Proteomes" id="UP000095143">
    <property type="component" value="Unassembled WGS sequence"/>
</dbReference>
<name>A0A1C2EEK5_9PSED</name>
<dbReference type="OrthoDB" id="9777694at2"/>
<gene>
    <name evidence="1" type="ORF">BBI10_02175</name>
</gene>
<protein>
    <submittedName>
        <fullName evidence="1">Uncharacterized protein</fullName>
    </submittedName>
</protein>
<dbReference type="AlphaFoldDB" id="A0A1C2EEK5"/>
<reference evidence="1 2" key="1">
    <citation type="submission" date="2016-08" db="EMBL/GenBank/DDBJ databases">
        <title>Whole genome sequence of Pseudomonas graminis strain UASWS1507, a potential biological control agent for agriculture.</title>
        <authorList>
            <person name="Crovadore J."/>
            <person name="Calmin G."/>
            <person name="Chablais R."/>
            <person name="Cochard B."/>
            <person name="Lefort F."/>
        </authorList>
    </citation>
    <scope>NUCLEOTIDE SEQUENCE [LARGE SCALE GENOMIC DNA]</scope>
    <source>
        <strain evidence="1 2">UASWS1507</strain>
    </source>
</reference>
<evidence type="ECO:0000313" key="2">
    <source>
        <dbReference type="Proteomes" id="UP000095143"/>
    </source>
</evidence>
<proteinExistence type="predicted"/>
<comment type="caution">
    <text evidence="1">The sequence shown here is derived from an EMBL/GenBank/DDBJ whole genome shotgun (WGS) entry which is preliminary data.</text>
</comment>
<accession>A0A1C2EEK5</accession>
<evidence type="ECO:0000313" key="1">
    <source>
        <dbReference type="EMBL" id="OCX25514.1"/>
    </source>
</evidence>
<dbReference type="EMBL" id="MDEN01000049">
    <property type="protein sequence ID" value="OCX25514.1"/>
    <property type="molecule type" value="Genomic_DNA"/>
</dbReference>
<organism evidence="1 2">
    <name type="scientific">Pseudomonas graminis</name>
    <dbReference type="NCBI Taxonomy" id="158627"/>
    <lineage>
        <taxon>Bacteria</taxon>
        <taxon>Pseudomonadati</taxon>
        <taxon>Pseudomonadota</taxon>
        <taxon>Gammaproteobacteria</taxon>
        <taxon>Pseudomonadales</taxon>
        <taxon>Pseudomonadaceae</taxon>
        <taxon>Pseudomonas</taxon>
    </lineage>
</organism>